<keyword evidence="5 8" id="KW-0812">Transmembrane</keyword>
<feature type="transmembrane region" description="Helical" evidence="8">
    <location>
        <begin position="41"/>
        <end position="58"/>
    </location>
</feature>
<dbReference type="InterPro" id="IPR052017">
    <property type="entry name" value="TSUP"/>
</dbReference>
<evidence type="ECO:0000256" key="7">
    <source>
        <dbReference type="ARBA" id="ARBA00023136"/>
    </source>
</evidence>
<dbReference type="GO" id="GO:0005886">
    <property type="term" value="C:plasma membrane"/>
    <property type="evidence" value="ECO:0007669"/>
    <property type="project" value="UniProtKB-SubCell"/>
</dbReference>
<keyword evidence="4 8" id="KW-1003">Cell membrane</keyword>
<gene>
    <name evidence="9" type="ORF">C8N24_3864</name>
</gene>
<feature type="transmembrane region" description="Helical" evidence="8">
    <location>
        <begin position="219"/>
        <end position="236"/>
    </location>
</feature>
<dbReference type="OrthoDB" id="10004931at2"/>
<evidence type="ECO:0000313" key="9">
    <source>
        <dbReference type="EMBL" id="RKQ93988.1"/>
    </source>
</evidence>
<evidence type="ECO:0000256" key="4">
    <source>
        <dbReference type="ARBA" id="ARBA00022475"/>
    </source>
</evidence>
<organism evidence="9 10">
    <name type="scientific">Solirubrobacter pauli</name>
    <dbReference type="NCBI Taxonomy" id="166793"/>
    <lineage>
        <taxon>Bacteria</taxon>
        <taxon>Bacillati</taxon>
        <taxon>Actinomycetota</taxon>
        <taxon>Thermoleophilia</taxon>
        <taxon>Solirubrobacterales</taxon>
        <taxon>Solirubrobacteraceae</taxon>
        <taxon>Solirubrobacter</taxon>
    </lineage>
</organism>
<comment type="subcellular location">
    <subcellularLocation>
        <location evidence="1 8">Cell membrane</location>
        <topology evidence="1 8">Multi-pass membrane protein</topology>
    </subcellularLocation>
</comment>
<feature type="transmembrane region" description="Helical" evidence="8">
    <location>
        <begin position="186"/>
        <end position="207"/>
    </location>
</feature>
<keyword evidence="7 8" id="KW-0472">Membrane</keyword>
<dbReference type="PANTHER" id="PTHR30269">
    <property type="entry name" value="TRANSMEMBRANE PROTEIN YFCA"/>
    <property type="match status" value="1"/>
</dbReference>
<evidence type="ECO:0000256" key="6">
    <source>
        <dbReference type="ARBA" id="ARBA00022989"/>
    </source>
</evidence>
<evidence type="ECO:0000256" key="5">
    <source>
        <dbReference type="ARBA" id="ARBA00022692"/>
    </source>
</evidence>
<evidence type="ECO:0000256" key="8">
    <source>
        <dbReference type="RuleBase" id="RU363041"/>
    </source>
</evidence>
<dbReference type="AlphaFoldDB" id="A0A660LFU9"/>
<reference evidence="9 10" key="1">
    <citation type="submission" date="2018-10" db="EMBL/GenBank/DDBJ databases">
        <title>Genomic Encyclopedia of Archaeal and Bacterial Type Strains, Phase II (KMG-II): from individual species to whole genera.</title>
        <authorList>
            <person name="Goeker M."/>
        </authorList>
    </citation>
    <scope>NUCLEOTIDE SEQUENCE [LARGE SCALE GENOMIC DNA]</scope>
    <source>
        <strain evidence="9 10">DSM 14954</strain>
    </source>
</reference>
<dbReference type="EMBL" id="RBIL01000001">
    <property type="protein sequence ID" value="RKQ93988.1"/>
    <property type="molecule type" value="Genomic_DNA"/>
</dbReference>
<comment type="similarity">
    <text evidence="2 8">Belongs to the 4-toluene sulfonate uptake permease (TSUP) (TC 2.A.102) family.</text>
</comment>
<name>A0A660LFU9_9ACTN</name>
<keyword evidence="10" id="KW-1185">Reference proteome</keyword>
<protein>
    <recommendedName>
        <fullName evidence="8">Probable membrane transporter protein</fullName>
    </recommendedName>
</protein>
<dbReference type="Pfam" id="PF01925">
    <property type="entry name" value="TauE"/>
    <property type="match status" value="1"/>
</dbReference>
<dbReference type="RefSeq" id="WP_121252603.1">
    <property type="nucleotide sequence ID" value="NZ_RBIL01000001.1"/>
</dbReference>
<feature type="transmembrane region" description="Helical" evidence="8">
    <location>
        <begin position="70"/>
        <end position="89"/>
    </location>
</feature>
<evidence type="ECO:0000256" key="3">
    <source>
        <dbReference type="ARBA" id="ARBA00022448"/>
    </source>
</evidence>
<proteinExistence type="inferred from homology"/>
<accession>A0A660LFU9</accession>
<dbReference type="PANTHER" id="PTHR30269:SF37">
    <property type="entry name" value="MEMBRANE TRANSPORTER PROTEIN"/>
    <property type="match status" value="1"/>
</dbReference>
<evidence type="ECO:0000256" key="1">
    <source>
        <dbReference type="ARBA" id="ARBA00004651"/>
    </source>
</evidence>
<comment type="caution">
    <text evidence="9">The sequence shown here is derived from an EMBL/GenBank/DDBJ whole genome shotgun (WGS) entry which is preliminary data.</text>
</comment>
<evidence type="ECO:0000256" key="2">
    <source>
        <dbReference type="ARBA" id="ARBA00009142"/>
    </source>
</evidence>
<feature type="transmembrane region" description="Helical" evidence="8">
    <location>
        <begin position="159"/>
        <end position="180"/>
    </location>
</feature>
<evidence type="ECO:0000313" key="10">
    <source>
        <dbReference type="Proteomes" id="UP000278962"/>
    </source>
</evidence>
<keyword evidence="6 8" id="KW-1133">Transmembrane helix</keyword>
<sequence length="237" mass="23944">MLLAAACASIALGTVLQAATGFGFSLVAAPLVFAALDAEPAVGLLLILGFEVNLLTLGTERRRPRPLRRAVTTMLIAAAPGALLGVVVLRALPEVALQVAVTLGVLGTLVARQVKTAHVPAPLAGFAAGALTTSTSTNGPPMLLHLLGRGVTPEQVRDTLTTTFIGLALIGAVALAATGTPALPDAALVLGLIPAVAVAHLVGRRAFRRLAASDHYERVLTAVMVVAVMVGLVGALS</sequence>
<keyword evidence="3" id="KW-0813">Transport</keyword>
<dbReference type="Proteomes" id="UP000278962">
    <property type="component" value="Unassembled WGS sequence"/>
</dbReference>
<dbReference type="InterPro" id="IPR002781">
    <property type="entry name" value="TM_pro_TauE-like"/>
</dbReference>